<proteinExistence type="predicted"/>
<name>A2BN69_HYPBU</name>
<protein>
    <recommendedName>
        <fullName evidence="4">Nitroreductase domain-containing protein</fullName>
    </recommendedName>
</protein>
<dbReference type="Proteomes" id="UP000002593">
    <property type="component" value="Chromosome"/>
</dbReference>
<evidence type="ECO:0000256" key="2">
    <source>
        <dbReference type="ARBA" id="ARBA00022643"/>
    </source>
</evidence>
<dbReference type="EnsemblBacteria" id="ABM81430">
    <property type="protein sequence ID" value="ABM81430"/>
    <property type="gene ID" value="Hbut_1612"/>
</dbReference>
<dbReference type="EMBL" id="CP000493">
    <property type="protein sequence ID" value="ABM81430.1"/>
    <property type="molecule type" value="Genomic_DNA"/>
</dbReference>
<evidence type="ECO:0000313" key="5">
    <source>
        <dbReference type="EMBL" id="ABM81430.1"/>
    </source>
</evidence>
<dbReference type="eggNOG" id="arCOG00288">
    <property type="taxonomic scope" value="Archaea"/>
</dbReference>
<dbReference type="GeneID" id="68758136"/>
<evidence type="ECO:0000259" key="4">
    <source>
        <dbReference type="Pfam" id="PF00881"/>
    </source>
</evidence>
<accession>A2BN69</accession>
<dbReference type="InterPro" id="IPR050627">
    <property type="entry name" value="Nitroreductase/BluB"/>
</dbReference>
<keyword evidence="2" id="KW-0288">FMN</keyword>
<evidence type="ECO:0000313" key="6">
    <source>
        <dbReference type="Proteomes" id="UP000002593"/>
    </source>
</evidence>
<organism evidence="5 6">
    <name type="scientific">Hyperthermus butylicus (strain DSM 5456 / JCM 9403 / PLM1-5)</name>
    <dbReference type="NCBI Taxonomy" id="415426"/>
    <lineage>
        <taxon>Archaea</taxon>
        <taxon>Thermoproteota</taxon>
        <taxon>Thermoprotei</taxon>
        <taxon>Desulfurococcales</taxon>
        <taxon>Pyrodictiaceae</taxon>
        <taxon>Hyperthermus</taxon>
    </lineage>
</organism>
<dbReference type="SUPFAM" id="SSF55469">
    <property type="entry name" value="FMN-dependent nitroreductase-like"/>
    <property type="match status" value="1"/>
</dbReference>
<dbReference type="STRING" id="415426.Hbut_1612"/>
<gene>
    <name evidence="5" type="ordered locus">Hbut_1612</name>
</gene>
<dbReference type="HOGENOM" id="CLU_2695705_0_0_2"/>
<dbReference type="InterPro" id="IPR029479">
    <property type="entry name" value="Nitroreductase"/>
</dbReference>
<dbReference type="PANTHER" id="PTHR23026:SF90">
    <property type="entry name" value="IODOTYROSINE DEIODINASE 1"/>
    <property type="match status" value="1"/>
</dbReference>
<dbReference type="AlphaFoldDB" id="A2BN69"/>
<dbReference type="Gene3D" id="3.40.109.10">
    <property type="entry name" value="NADH Oxidase"/>
    <property type="match status" value="1"/>
</dbReference>
<dbReference type="GO" id="GO:0016491">
    <property type="term" value="F:oxidoreductase activity"/>
    <property type="evidence" value="ECO:0007669"/>
    <property type="project" value="UniProtKB-KW"/>
</dbReference>
<keyword evidence="3" id="KW-0560">Oxidoreductase</keyword>
<dbReference type="RefSeq" id="WP_011822748.1">
    <property type="nucleotide sequence ID" value="NC_008818.1"/>
</dbReference>
<keyword evidence="1" id="KW-0285">Flavoprotein</keyword>
<sequence length="73" mass="8151">MYIMLAAHAYGLGTVWIQAIGYQNAIKEILGIPEDKEPVSVLAVGWPAEQPPQKPRKPLSEILYVNKYGEREA</sequence>
<dbReference type="KEGG" id="hbu:Hbut_1612"/>
<dbReference type="PANTHER" id="PTHR23026">
    <property type="entry name" value="NADPH NITROREDUCTASE"/>
    <property type="match status" value="1"/>
</dbReference>
<keyword evidence="6" id="KW-1185">Reference proteome</keyword>
<reference evidence="5 6" key="1">
    <citation type="journal article" date="2007" name="Archaea">
        <title>The genome of Hyperthermus butylicus: a sulfur-reducing, peptide fermenting, neutrophilic Crenarchaeote growing up to 108 degrees C.</title>
        <authorList>
            <person name="Brugger K."/>
            <person name="Chen L."/>
            <person name="Stark M."/>
            <person name="Zibat A."/>
            <person name="Redder P."/>
            <person name="Ruepp A."/>
            <person name="Awayez M."/>
            <person name="She Q."/>
            <person name="Garrett R.A."/>
            <person name="Klenk H.P."/>
        </authorList>
    </citation>
    <scope>NUCLEOTIDE SEQUENCE [LARGE SCALE GENOMIC DNA]</scope>
    <source>
        <strain evidence="6">DSM 5456 / JCM 9403 / PLM1-5</strain>
    </source>
</reference>
<dbReference type="Pfam" id="PF00881">
    <property type="entry name" value="Nitroreductase"/>
    <property type="match status" value="1"/>
</dbReference>
<feature type="domain" description="Nitroreductase" evidence="4">
    <location>
        <begin position="2"/>
        <end position="46"/>
    </location>
</feature>
<evidence type="ECO:0000256" key="1">
    <source>
        <dbReference type="ARBA" id="ARBA00022630"/>
    </source>
</evidence>
<dbReference type="InterPro" id="IPR000415">
    <property type="entry name" value="Nitroreductase-like"/>
</dbReference>
<evidence type="ECO:0000256" key="3">
    <source>
        <dbReference type="ARBA" id="ARBA00023002"/>
    </source>
</evidence>